<evidence type="ECO:0000259" key="2">
    <source>
        <dbReference type="Pfam" id="PF13847"/>
    </source>
</evidence>
<dbReference type="InterPro" id="IPR051052">
    <property type="entry name" value="Diverse_substrate_MTase"/>
</dbReference>
<dbReference type="PANTHER" id="PTHR44942">
    <property type="entry name" value="METHYLTRANSF_11 DOMAIN-CONTAINING PROTEIN"/>
    <property type="match status" value="1"/>
</dbReference>
<feature type="region of interest" description="Disordered" evidence="1">
    <location>
        <begin position="210"/>
        <end position="229"/>
    </location>
</feature>
<accession>A0A6A6CQ44</accession>
<sequence length="306" mass="33233">MSSKEATFTSFTPEQAAAYAAARGKGYPQALYEGILKYHTGQLDKLLDVGSGPGTAVFDLLPHFAKGFGCDAGVEMIAQAKIVASRLGVDGRTEFAVCEAEKCDQAFPGEKVDLVTVGMAAHWFDMSKFYEAVGKVLKPGGTLAMWTCSSLYVHPSVPNYQDIQEILSDLEDKMLGPYATPGNMLSRNAYEELPLPWEIQGAECKFEKDSFQHQDGDRGGVPSSSPAPGKSFSPFVLNQKLQTLENLVAALGSTSMVIRWRQANSAKAHTEDDPINITVARLKKALHGQEVLVRSPSLTLLLTRRS</sequence>
<dbReference type="AlphaFoldDB" id="A0A6A6CQ44"/>
<dbReference type="Gene3D" id="3.40.50.150">
    <property type="entry name" value="Vaccinia Virus protein VP39"/>
    <property type="match status" value="1"/>
</dbReference>
<dbReference type="SUPFAM" id="SSF53335">
    <property type="entry name" value="S-adenosyl-L-methionine-dependent methyltransferases"/>
    <property type="match status" value="1"/>
</dbReference>
<dbReference type="GeneID" id="54565896"/>
<protein>
    <recommendedName>
        <fullName evidence="2">Methyltransferase domain-containing protein</fullName>
    </recommendedName>
</protein>
<keyword evidence="4" id="KW-1185">Reference proteome</keyword>
<dbReference type="EMBL" id="ML993593">
    <property type="protein sequence ID" value="KAF2167586.1"/>
    <property type="molecule type" value="Genomic_DNA"/>
</dbReference>
<dbReference type="CDD" id="cd02440">
    <property type="entry name" value="AdoMet_MTases"/>
    <property type="match status" value="1"/>
</dbReference>
<feature type="domain" description="Methyltransferase" evidence="2">
    <location>
        <begin position="45"/>
        <end position="152"/>
    </location>
</feature>
<organism evidence="3 4">
    <name type="scientific">Zasmidium cellare ATCC 36951</name>
    <dbReference type="NCBI Taxonomy" id="1080233"/>
    <lineage>
        <taxon>Eukaryota</taxon>
        <taxon>Fungi</taxon>
        <taxon>Dikarya</taxon>
        <taxon>Ascomycota</taxon>
        <taxon>Pezizomycotina</taxon>
        <taxon>Dothideomycetes</taxon>
        <taxon>Dothideomycetidae</taxon>
        <taxon>Mycosphaerellales</taxon>
        <taxon>Mycosphaerellaceae</taxon>
        <taxon>Zasmidium</taxon>
    </lineage>
</organism>
<dbReference type="PANTHER" id="PTHR44942:SF10">
    <property type="entry name" value="METHYLTRANSFERASE TYPE 11 DOMAIN-CONTAINING PROTEIN"/>
    <property type="match status" value="1"/>
</dbReference>
<dbReference type="Proteomes" id="UP000799537">
    <property type="component" value="Unassembled WGS sequence"/>
</dbReference>
<evidence type="ECO:0000313" key="4">
    <source>
        <dbReference type="Proteomes" id="UP000799537"/>
    </source>
</evidence>
<proteinExistence type="predicted"/>
<evidence type="ECO:0000256" key="1">
    <source>
        <dbReference type="SAM" id="MobiDB-lite"/>
    </source>
</evidence>
<dbReference type="InterPro" id="IPR029063">
    <property type="entry name" value="SAM-dependent_MTases_sf"/>
</dbReference>
<reference evidence="3" key="1">
    <citation type="journal article" date="2020" name="Stud. Mycol.">
        <title>101 Dothideomycetes genomes: a test case for predicting lifestyles and emergence of pathogens.</title>
        <authorList>
            <person name="Haridas S."/>
            <person name="Albert R."/>
            <person name="Binder M."/>
            <person name="Bloem J."/>
            <person name="Labutti K."/>
            <person name="Salamov A."/>
            <person name="Andreopoulos B."/>
            <person name="Baker S."/>
            <person name="Barry K."/>
            <person name="Bills G."/>
            <person name="Bluhm B."/>
            <person name="Cannon C."/>
            <person name="Castanera R."/>
            <person name="Culley D."/>
            <person name="Daum C."/>
            <person name="Ezra D."/>
            <person name="Gonzalez J."/>
            <person name="Henrissat B."/>
            <person name="Kuo A."/>
            <person name="Liang C."/>
            <person name="Lipzen A."/>
            <person name="Lutzoni F."/>
            <person name="Magnuson J."/>
            <person name="Mondo S."/>
            <person name="Nolan M."/>
            <person name="Ohm R."/>
            <person name="Pangilinan J."/>
            <person name="Park H.-J."/>
            <person name="Ramirez L."/>
            <person name="Alfaro M."/>
            <person name="Sun H."/>
            <person name="Tritt A."/>
            <person name="Yoshinaga Y."/>
            <person name="Zwiers L.-H."/>
            <person name="Turgeon B."/>
            <person name="Goodwin S."/>
            <person name="Spatafora J."/>
            <person name="Crous P."/>
            <person name="Grigoriev I."/>
        </authorList>
    </citation>
    <scope>NUCLEOTIDE SEQUENCE</scope>
    <source>
        <strain evidence="3">ATCC 36951</strain>
    </source>
</reference>
<name>A0A6A6CQ44_ZASCE</name>
<evidence type="ECO:0000313" key="3">
    <source>
        <dbReference type="EMBL" id="KAF2167586.1"/>
    </source>
</evidence>
<dbReference type="Pfam" id="PF13847">
    <property type="entry name" value="Methyltransf_31"/>
    <property type="match status" value="1"/>
</dbReference>
<dbReference type="RefSeq" id="XP_033668475.1">
    <property type="nucleotide sequence ID" value="XM_033812624.1"/>
</dbReference>
<dbReference type="OrthoDB" id="3649598at2759"/>
<dbReference type="InterPro" id="IPR025714">
    <property type="entry name" value="Methyltranfer_dom"/>
</dbReference>
<gene>
    <name evidence="3" type="ORF">M409DRAFT_54178</name>
</gene>